<proteinExistence type="predicted"/>
<reference evidence="2" key="1">
    <citation type="submission" date="2012-02" db="EMBL/GenBank/DDBJ databases">
        <title>Genome sequencing of Giardia lamblia Genotypes A2 and B isolates (DH and GS) and comparative analysis with the genomes of Genotypes A1 and E (WB and Pig).</title>
        <authorList>
            <person name="Adam R."/>
            <person name="Dahlstrom E."/>
            <person name="Martens C."/>
            <person name="Bruno D."/>
            <person name="Barbian K."/>
            <person name="Porcella S.F."/>
            <person name="Nash T."/>
        </authorList>
    </citation>
    <scope>NUCLEOTIDE SEQUENCE</scope>
    <source>
        <strain evidence="2">DH</strain>
    </source>
</reference>
<organism evidence="1 2">
    <name type="scientific">Giardia intestinalis</name>
    <name type="common">Giardia lamblia</name>
    <dbReference type="NCBI Taxonomy" id="5741"/>
    <lineage>
        <taxon>Eukaryota</taxon>
        <taxon>Metamonada</taxon>
        <taxon>Diplomonadida</taxon>
        <taxon>Hexamitidae</taxon>
        <taxon>Giardiinae</taxon>
        <taxon>Giardia</taxon>
    </lineage>
</organism>
<dbReference type="EMBL" id="AHGT01000083">
    <property type="protein sequence ID" value="ESU35419.1"/>
    <property type="molecule type" value="Genomic_DNA"/>
</dbReference>
<evidence type="ECO:0000313" key="1">
    <source>
        <dbReference type="EMBL" id="ESU35419.1"/>
    </source>
</evidence>
<protein>
    <submittedName>
        <fullName evidence="1">Uncharacterized protein</fullName>
    </submittedName>
</protein>
<dbReference type="VEuPathDB" id="GiardiaDB:DHA2_151406"/>
<gene>
    <name evidence="1" type="ORF">DHA2_151406</name>
</gene>
<sequence>TPHSNVQECTPINHSTREVRSESGPHWSCPYGSQGELHYQLASGWCAIISSFSSPTDQESKSGCLSLLAATHQPDERAVAYEPG</sequence>
<dbReference type="AlphaFoldDB" id="V6T9J8"/>
<dbReference type="Proteomes" id="UP000018320">
    <property type="component" value="Unassembled WGS sequence"/>
</dbReference>
<evidence type="ECO:0000313" key="2">
    <source>
        <dbReference type="Proteomes" id="UP000018320"/>
    </source>
</evidence>
<comment type="caution">
    <text evidence="1">The sequence shown here is derived from an EMBL/GenBank/DDBJ whole genome shotgun (WGS) entry which is preliminary data.</text>
</comment>
<reference evidence="1 2" key="2">
    <citation type="journal article" date="2013" name="Genome Biol. Evol.">
        <title>Genome sequencing of Giardia lamblia genotypes A2 and B isolates (DH and GS) and comparative analysis with the genomes of genotypes A1 and E (WB and Pig).</title>
        <authorList>
            <person name="Adam R.D."/>
            <person name="Dahlstrom E.W."/>
            <person name="Martens C.A."/>
            <person name="Bruno D.P."/>
            <person name="Barbian K.D."/>
            <person name="Ricklefs S.M."/>
            <person name="Hernandez M.M."/>
            <person name="Narla N.P."/>
            <person name="Patel R.B."/>
            <person name="Porcella S.F."/>
            <person name="Nash T.E."/>
        </authorList>
    </citation>
    <scope>NUCLEOTIDE SEQUENCE [LARGE SCALE GENOMIC DNA]</scope>
    <source>
        <strain evidence="1 2">DH</strain>
    </source>
</reference>
<accession>V6T9J8</accession>
<name>V6T9J8_GIAIN</name>
<feature type="non-terminal residue" evidence="1">
    <location>
        <position position="1"/>
    </location>
</feature>